<dbReference type="Pfam" id="PF06985">
    <property type="entry name" value="HET"/>
    <property type="match status" value="1"/>
</dbReference>
<name>A0AAI8VUQ0_9PEZI</name>
<dbReference type="EMBL" id="CAUWAG010000018">
    <property type="protein sequence ID" value="CAJ2511424.1"/>
    <property type="molecule type" value="Genomic_DNA"/>
</dbReference>
<proteinExistence type="predicted"/>
<dbReference type="Proteomes" id="UP001295740">
    <property type="component" value="Unassembled WGS sequence"/>
</dbReference>
<reference evidence="2" key="1">
    <citation type="submission" date="2023-10" db="EMBL/GenBank/DDBJ databases">
        <authorList>
            <person name="Hackl T."/>
        </authorList>
    </citation>
    <scope>NUCLEOTIDE SEQUENCE</scope>
</reference>
<organism evidence="2 3">
    <name type="scientific">Anthostomella pinea</name>
    <dbReference type="NCBI Taxonomy" id="933095"/>
    <lineage>
        <taxon>Eukaryota</taxon>
        <taxon>Fungi</taxon>
        <taxon>Dikarya</taxon>
        <taxon>Ascomycota</taxon>
        <taxon>Pezizomycotina</taxon>
        <taxon>Sordariomycetes</taxon>
        <taxon>Xylariomycetidae</taxon>
        <taxon>Xylariales</taxon>
        <taxon>Xylariaceae</taxon>
        <taxon>Anthostomella</taxon>
    </lineage>
</organism>
<evidence type="ECO:0000313" key="3">
    <source>
        <dbReference type="Proteomes" id="UP001295740"/>
    </source>
</evidence>
<evidence type="ECO:0000313" key="2">
    <source>
        <dbReference type="EMBL" id="CAJ2511424.1"/>
    </source>
</evidence>
<accession>A0AAI8VUQ0</accession>
<evidence type="ECO:0000259" key="1">
    <source>
        <dbReference type="Pfam" id="PF06985"/>
    </source>
</evidence>
<feature type="domain" description="Heterokaryon incompatibility" evidence="1">
    <location>
        <begin position="278"/>
        <end position="433"/>
    </location>
</feature>
<comment type="caution">
    <text evidence="2">The sequence shown here is derived from an EMBL/GenBank/DDBJ whole genome shotgun (WGS) entry which is preliminary data.</text>
</comment>
<keyword evidence="3" id="KW-1185">Reference proteome</keyword>
<gene>
    <name evidence="2" type="ORF">KHLLAP_LOCUS11892</name>
</gene>
<dbReference type="AlphaFoldDB" id="A0AAI8VUQ0"/>
<dbReference type="PANTHER" id="PTHR33112">
    <property type="entry name" value="DOMAIN PROTEIN, PUTATIVE-RELATED"/>
    <property type="match status" value="1"/>
</dbReference>
<sequence length="785" mass="88816">MAIICIQSAGLASVDMLCDKCHEIFNGGLAEIRIMNNNSTHHWAIWRPCRNPECSKHGSEPHVTWEWLSQRLESRSHSSYRIDEKPLKPETKFHLHHTLEELSLSAERGCISCSLLVSQPMGVLDDFSSDQKRTIRGIPVIVDRDSLSQQTRGPTTKEQHLQLRLWYLRDGDSIRFGWPGAHGPVLRIGLQGPRLPPDTERIGSFQKPTLDKLVKWLAASKDESPEYRADSVQASESSRGIFTGRPRRLLHILNHPFEQRVQLKEIDHADFEAKSISYATLSHCWGSSGPSQKLLRSQHGRLESGVPWTDLPKTFRDALEVASALGLQYIWIDALCIIQDSREDWIRESVQMGSIYANSVLNIAATGARNSEQGLFLQAESTTDRDVQVHWRGSAIDGVWYLLCPFIPSDPDSARSYLMPPSPLDERAWVLQERLLSSRIVEFPSDQIRWQSHSETGTDLDVDSAGGIRSYDIMDHAIEDGRWPILVQGYMQRVLTYHTDRLVAFSAIAQAYARFHQKGETDYLAGLWRQDICRHLLWHLQKPAIRTAKLGLSPEQYVAPSWSWASLPNLERKNLAVENDQWYTERGMNQRWGRRGGLGWGAKLWNDDSNTVEGPRWQDHFVIEQASIQSSNASHFGPLTNAYLDVKCPVYFLSIVRQPERNRRYCPDIVKATVRSVNGDGEAMTGSYHADDTYDAAFVIGERVHFMPLALYVASGHFVDGVSDGIFIDGLVLAGVEPDGAFRRVGMLTLMGMENVPAWWYPGHCLETTEDASSVPISTKRIRMV</sequence>
<protein>
    <submittedName>
        <fullName evidence="2">Uu.00g070490.m01.CDS01</fullName>
    </submittedName>
</protein>
<dbReference type="InterPro" id="IPR010730">
    <property type="entry name" value="HET"/>
</dbReference>
<dbReference type="PANTHER" id="PTHR33112:SF15">
    <property type="entry name" value="HETEROKARYON INCOMPATIBILITY DOMAIN-CONTAINING PROTEIN"/>
    <property type="match status" value="1"/>
</dbReference>